<sequence>MDPGESSALIGRPVVTRTADGRAWWRALIAVVVAVWASGCLALIVARSSKPNFSPWRASENVSSFFWISDLHIEPIYDYQSPPNADGVCRQSVSLANGCPSASFSAKGGAFPFGRIGCDPPLSLLESMLTKMKSIDSEPPFIVLTGDVVAHSLPCPELLQTTFRKVATEITKSFPNARVIVAVGNIDLYPANHVEIGPDPQLRRIFDAYDAVDWFNTAHLAKRTFTKGGYYTIRPLPGLRVIVYNSMYYTVKLKRWNPLLNVYESVGCGHSNRPDDPLKQLSWMQEQLSRAEKDGEKVYLMSHISPGAKERNYNWCPRFLEAFETLLKRYKSTIVAQFYGDHNRNELRVFYDSSNEPISVSFILPGLTPRRPTLEGSNPVFRQVFFDSSTKALVDFKDYVFPLQEANFKSARGNHKDDFWKALPLYTDDLKLDDMTPSSFAKLVHQFNDNFELLANYINRQTAYSLGNLDAIEFACQTRYLDHKKTEKCSAGNLDPI</sequence>
<dbReference type="Gene3D" id="3.60.21.10">
    <property type="match status" value="1"/>
</dbReference>
<keyword evidence="3" id="KW-0812">Transmembrane</keyword>
<keyword evidence="1" id="KW-0378">Hydrolase</keyword>
<feature type="transmembrane region" description="Helical" evidence="3">
    <location>
        <begin position="23"/>
        <end position="46"/>
    </location>
</feature>
<dbReference type="GO" id="GO:0008081">
    <property type="term" value="F:phosphoric diester hydrolase activity"/>
    <property type="evidence" value="ECO:0007669"/>
    <property type="project" value="TreeGrafter"/>
</dbReference>
<accession>A0A7S3EKI4</accession>
<keyword evidence="3" id="KW-0472">Membrane</keyword>
<keyword evidence="3" id="KW-1133">Transmembrane helix</keyword>
<reference evidence="4" key="1">
    <citation type="submission" date="2021-01" db="EMBL/GenBank/DDBJ databases">
        <authorList>
            <person name="Corre E."/>
            <person name="Pelletier E."/>
            <person name="Niang G."/>
            <person name="Scheremetjew M."/>
            <person name="Finn R."/>
            <person name="Kale V."/>
            <person name="Holt S."/>
            <person name="Cochrane G."/>
            <person name="Meng A."/>
            <person name="Brown T."/>
            <person name="Cohen L."/>
        </authorList>
    </citation>
    <scope>NUCLEOTIDE SEQUENCE</scope>
    <source>
        <strain evidence="4">CCMP 769</strain>
    </source>
</reference>
<gene>
    <name evidence="4" type="ORF">RMAR00112_LOCUS25724</name>
</gene>
<dbReference type="PANTHER" id="PTHR10340:SF57">
    <property type="entry name" value="METALLOPHOS DOMAIN-CONTAINING PROTEIN"/>
    <property type="match status" value="1"/>
</dbReference>
<evidence type="ECO:0000256" key="3">
    <source>
        <dbReference type="SAM" id="Phobius"/>
    </source>
</evidence>
<dbReference type="InterPro" id="IPR029052">
    <property type="entry name" value="Metallo-depent_PP-like"/>
</dbReference>
<dbReference type="PANTHER" id="PTHR10340">
    <property type="entry name" value="SPHINGOMYELIN PHOSPHODIESTERASE"/>
    <property type="match status" value="1"/>
</dbReference>
<evidence type="ECO:0000313" key="4">
    <source>
        <dbReference type="EMBL" id="CAE0057670.1"/>
    </source>
</evidence>
<evidence type="ECO:0008006" key="5">
    <source>
        <dbReference type="Google" id="ProtNLM"/>
    </source>
</evidence>
<name>A0A7S3EKI4_9RHOD</name>
<dbReference type="InterPro" id="IPR041805">
    <property type="entry name" value="ASMase/PPN1_MPP"/>
</dbReference>
<dbReference type="GO" id="GO:0005615">
    <property type="term" value="C:extracellular space"/>
    <property type="evidence" value="ECO:0007669"/>
    <property type="project" value="TreeGrafter"/>
</dbReference>
<dbReference type="CDD" id="cd00842">
    <property type="entry name" value="MPP_ASMase"/>
    <property type="match status" value="1"/>
</dbReference>
<keyword evidence="2" id="KW-0325">Glycoprotein</keyword>
<organism evidence="4">
    <name type="scientific">Rhodosorus marinus</name>
    <dbReference type="NCBI Taxonomy" id="101924"/>
    <lineage>
        <taxon>Eukaryota</taxon>
        <taxon>Rhodophyta</taxon>
        <taxon>Stylonematophyceae</taxon>
        <taxon>Stylonematales</taxon>
        <taxon>Stylonemataceae</taxon>
        <taxon>Rhodosorus</taxon>
    </lineage>
</organism>
<evidence type="ECO:0000256" key="1">
    <source>
        <dbReference type="ARBA" id="ARBA00022801"/>
    </source>
</evidence>
<dbReference type="SUPFAM" id="SSF56300">
    <property type="entry name" value="Metallo-dependent phosphatases"/>
    <property type="match status" value="1"/>
</dbReference>
<evidence type="ECO:0000256" key="2">
    <source>
        <dbReference type="ARBA" id="ARBA00023180"/>
    </source>
</evidence>
<proteinExistence type="predicted"/>
<dbReference type="EMBL" id="HBHW01033307">
    <property type="protein sequence ID" value="CAE0057670.1"/>
    <property type="molecule type" value="Transcribed_RNA"/>
</dbReference>
<protein>
    <recommendedName>
        <fullName evidence="5">Calcineurin-like phosphoesterase domain-containing protein</fullName>
    </recommendedName>
</protein>
<dbReference type="AlphaFoldDB" id="A0A7S3EKI4"/>